<keyword evidence="5 7" id="KW-1133">Transmembrane helix</keyword>
<protein>
    <recommendedName>
        <fullName evidence="8">Major facilitator superfamily (MFS) profile domain-containing protein</fullName>
    </recommendedName>
</protein>
<evidence type="ECO:0000259" key="8">
    <source>
        <dbReference type="PROSITE" id="PS50850"/>
    </source>
</evidence>
<keyword evidence="2" id="KW-0813">Transport</keyword>
<gene>
    <name evidence="9" type="ORF">FC98_GL002529</name>
</gene>
<dbReference type="Pfam" id="PF07690">
    <property type="entry name" value="MFS_1"/>
    <property type="match status" value="1"/>
</dbReference>
<accession>A0A0R1P0G2</accession>
<dbReference type="GO" id="GO:0022857">
    <property type="term" value="F:transmembrane transporter activity"/>
    <property type="evidence" value="ECO:0007669"/>
    <property type="project" value="InterPro"/>
</dbReference>
<proteinExistence type="predicted"/>
<evidence type="ECO:0000256" key="4">
    <source>
        <dbReference type="ARBA" id="ARBA00022692"/>
    </source>
</evidence>
<feature type="transmembrane region" description="Helical" evidence="7">
    <location>
        <begin position="68"/>
        <end position="89"/>
    </location>
</feature>
<keyword evidence="3" id="KW-1003">Cell membrane</keyword>
<dbReference type="SUPFAM" id="SSF103473">
    <property type="entry name" value="MFS general substrate transporter"/>
    <property type="match status" value="1"/>
</dbReference>
<dbReference type="AlphaFoldDB" id="A0A0R1P0G2"/>
<dbReference type="InterPro" id="IPR036259">
    <property type="entry name" value="MFS_trans_sf"/>
</dbReference>
<keyword evidence="10" id="KW-1185">Reference proteome</keyword>
<feature type="domain" description="Major facilitator superfamily (MFS) profile" evidence="8">
    <location>
        <begin position="32"/>
        <end position="103"/>
    </location>
</feature>
<evidence type="ECO:0000256" key="7">
    <source>
        <dbReference type="SAM" id="Phobius"/>
    </source>
</evidence>
<dbReference type="EMBL" id="AZEB01000007">
    <property type="protein sequence ID" value="KRL22395.1"/>
    <property type="molecule type" value="Genomic_DNA"/>
</dbReference>
<dbReference type="PATRIC" id="fig|1423766.4.peg.2636"/>
<comment type="caution">
    <text evidence="9">The sequence shown here is derived from an EMBL/GenBank/DDBJ whole genome shotgun (WGS) entry which is preliminary data.</text>
</comment>
<evidence type="ECO:0000256" key="3">
    <source>
        <dbReference type="ARBA" id="ARBA00022475"/>
    </source>
</evidence>
<evidence type="ECO:0000256" key="1">
    <source>
        <dbReference type="ARBA" id="ARBA00004651"/>
    </source>
</evidence>
<dbReference type="PROSITE" id="PS50850">
    <property type="entry name" value="MFS"/>
    <property type="match status" value="1"/>
</dbReference>
<dbReference type="PANTHER" id="PTHR42718">
    <property type="entry name" value="MAJOR FACILITATOR SUPERFAMILY MULTIDRUG TRANSPORTER MFSC"/>
    <property type="match status" value="1"/>
</dbReference>
<dbReference type="GO" id="GO:0005886">
    <property type="term" value="C:plasma membrane"/>
    <property type="evidence" value="ECO:0007669"/>
    <property type="project" value="UniProtKB-SubCell"/>
</dbReference>
<comment type="subcellular location">
    <subcellularLocation>
        <location evidence="1">Cell membrane</location>
        <topology evidence="1">Multi-pass membrane protein</topology>
    </subcellularLocation>
</comment>
<dbReference type="Proteomes" id="UP000051439">
    <property type="component" value="Unassembled WGS sequence"/>
</dbReference>
<dbReference type="InterPro" id="IPR011701">
    <property type="entry name" value="MFS"/>
</dbReference>
<evidence type="ECO:0000313" key="9">
    <source>
        <dbReference type="EMBL" id="KRL22395.1"/>
    </source>
</evidence>
<sequence>MNSSQIKGASFMSQNANHQLNSINNRTQNFLVLMISGMGMLLSTLDTGIINVALPYLAHQFHASASTAALSVVGYTVSLAVFILPFGYLGDRFGKLKISLYLD</sequence>
<evidence type="ECO:0000313" key="10">
    <source>
        <dbReference type="Proteomes" id="UP000051439"/>
    </source>
</evidence>
<dbReference type="InterPro" id="IPR020846">
    <property type="entry name" value="MFS_dom"/>
</dbReference>
<name>A0A0R1P0G2_9LACO</name>
<evidence type="ECO:0000256" key="6">
    <source>
        <dbReference type="ARBA" id="ARBA00023136"/>
    </source>
</evidence>
<dbReference type="Gene3D" id="1.20.1250.20">
    <property type="entry name" value="MFS general substrate transporter like domains"/>
    <property type="match status" value="1"/>
</dbReference>
<organism evidence="9 10">
    <name type="scientific">Lentilactobacillus kisonensis DSM 19906 = JCM 15041</name>
    <dbReference type="NCBI Taxonomy" id="1423766"/>
    <lineage>
        <taxon>Bacteria</taxon>
        <taxon>Bacillati</taxon>
        <taxon>Bacillota</taxon>
        <taxon>Bacilli</taxon>
        <taxon>Lactobacillales</taxon>
        <taxon>Lactobacillaceae</taxon>
        <taxon>Lentilactobacillus</taxon>
    </lineage>
</organism>
<evidence type="ECO:0000256" key="2">
    <source>
        <dbReference type="ARBA" id="ARBA00022448"/>
    </source>
</evidence>
<evidence type="ECO:0000256" key="5">
    <source>
        <dbReference type="ARBA" id="ARBA00022989"/>
    </source>
</evidence>
<keyword evidence="4 7" id="KW-0812">Transmembrane</keyword>
<keyword evidence="6 7" id="KW-0472">Membrane</keyword>
<reference evidence="9 10" key="1">
    <citation type="journal article" date="2015" name="Genome Announc.">
        <title>Expanding the biotechnology potential of lactobacilli through comparative genomics of 213 strains and associated genera.</title>
        <authorList>
            <person name="Sun Z."/>
            <person name="Harris H.M."/>
            <person name="McCann A."/>
            <person name="Guo C."/>
            <person name="Argimon S."/>
            <person name="Zhang W."/>
            <person name="Yang X."/>
            <person name="Jeffery I.B."/>
            <person name="Cooney J.C."/>
            <person name="Kagawa T.F."/>
            <person name="Liu W."/>
            <person name="Song Y."/>
            <person name="Salvetti E."/>
            <person name="Wrobel A."/>
            <person name="Rasinkangas P."/>
            <person name="Parkhill J."/>
            <person name="Rea M.C."/>
            <person name="O'Sullivan O."/>
            <person name="Ritari J."/>
            <person name="Douillard F.P."/>
            <person name="Paul Ross R."/>
            <person name="Yang R."/>
            <person name="Briner A.E."/>
            <person name="Felis G.E."/>
            <person name="de Vos W.M."/>
            <person name="Barrangou R."/>
            <person name="Klaenhammer T.R."/>
            <person name="Caufield P.W."/>
            <person name="Cui Y."/>
            <person name="Zhang H."/>
            <person name="O'Toole P.W."/>
        </authorList>
    </citation>
    <scope>NUCLEOTIDE SEQUENCE [LARGE SCALE GENOMIC DNA]</scope>
    <source>
        <strain evidence="9 10">DSM 19906</strain>
    </source>
</reference>
<feature type="transmembrane region" description="Helical" evidence="7">
    <location>
        <begin position="30"/>
        <end position="56"/>
    </location>
</feature>
<dbReference type="PANTHER" id="PTHR42718:SF46">
    <property type="entry name" value="BLR6921 PROTEIN"/>
    <property type="match status" value="1"/>
</dbReference>